<dbReference type="PROSITE" id="PS50158">
    <property type="entry name" value="ZF_CCHC"/>
    <property type="match status" value="1"/>
</dbReference>
<dbReference type="InterPro" id="IPR001878">
    <property type="entry name" value="Znf_CCHC"/>
</dbReference>
<dbReference type="Gene3D" id="3.30.40.10">
    <property type="entry name" value="Zinc/RING finger domain, C3HC4 (zinc finger)"/>
    <property type="match status" value="1"/>
</dbReference>
<evidence type="ECO:0000256" key="5">
    <source>
        <dbReference type="ARBA" id="ARBA00022833"/>
    </source>
</evidence>
<evidence type="ECO:0000256" key="2">
    <source>
        <dbReference type="ARBA" id="ARBA00022664"/>
    </source>
</evidence>
<evidence type="ECO:0000259" key="11">
    <source>
        <dbReference type="PROSITE" id="PS51282"/>
    </source>
</evidence>
<dbReference type="InterPro" id="IPR014891">
    <property type="entry name" value="DWNN_domain"/>
</dbReference>
<evidence type="ECO:0000256" key="1">
    <source>
        <dbReference type="ARBA" id="ARBA00004123"/>
    </source>
</evidence>
<dbReference type="Gene3D" id="4.10.60.10">
    <property type="entry name" value="Zinc finger, CCHC-type"/>
    <property type="match status" value="1"/>
</dbReference>
<feature type="compositionally biased region" description="Pro residues" evidence="8">
    <location>
        <begin position="198"/>
        <end position="210"/>
    </location>
</feature>
<organism evidence="12 13">
    <name type="scientific">Tulasnella calospora MUT 4182</name>
    <dbReference type="NCBI Taxonomy" id="1051891"/>
    <lineage>
        <taxon>Eukaryota</taxon>
        <taxon>Fungi</taxon>
        <taxon>Dikarya</taxon>
        <taxon>Basidiomycota</taxon>
        <taxon>Agaricomycotina</taxon>
        <taxon>Agaricomycetes</taxon>
        <taxon>Cantharellales</taxon>
        <taxon>Tulasnellaceae</taxon>
        <taxon>Tulasnella</taxon>
    </lineage>
</organism>
<feature type="compositionally biased region" description="Basic and acidic residues" evidence="8">
    <location>
        <begin position="126"/>
        <end position="135"/>
    </location>
</feature>
<dbReference type="SMART" id="SM01180">
    <property type="entry name" value="DWNN"/>
    <property type="match status" value="1"/>
</dbReference>
<dbReference type="AlphaFoldDB" id="A0A0C3QIQ2"/>
<dbReference type="Pfam" id="PF08783">
    <property type="entry name" value="DWNN"/>
    <property type="match status" value="1"/>
</dbReference>
<dbReference type="PANTHER" id="PTHR15439:SF0">
    <property type="entry name" value="CELL DIVISION CYCLE AND APOPTOSIS REGULATOR PROTEIN 1-RELATED"/>
    <property type="match status" value="1"/>
</dbReference>
<dbReference type="GO" id="GO:0008270">
    <property type="term" value="F:zinc ion binding"/>
    <property type="evidence" value="ECO:0007669"/>
    <property type="project" value="UniProtKB-KW"/>
</dbReference>
<accession>A0A0C3QIQ2</accession>
<dbReference type="InterPro" id="IPR036875">
    <property type="entry name" value="Znf_CCHC_sf"/>
</dbReference>
<dbReference type="SUPFAM" id="SSF57756">
    <property type="entry name" value="Retrovirus zinc finger-like domains"/>
    <property type="match status" value="1"/>
</dbReference>
<feature type="region of interest" description="Disordered" evidence="8">
    <location>
        <begin position="184"/>
        <end position="210"/>
    </location>
</feature>
<dbReference type="GO" id="GO:0005634">
    <property type="term" value="C:nucleus"/>
    <property type="evidence" value="ECO:0007669"/>
    <property type="project" value="UniProtKB-SubCell"/>
</dbReference>
<reference evidence="12 13" key="1">
    <citation type="submission" date="2014-04" db="EMBL/GenBank/DDBJ databases">
        <authorList>
            <consortium name="DOE Joint Genome Institute"/>
            <person name="Kuo A."/>
            <person name="Girlanda M."/>
            <person name="Perotto S."/>
            <person name="Kohler A."/>
            <person name="Nagy L.G."/>
            <person name="Floudas D."/>
            <person name="Copeland A."/>
            <person name="Barry K.W."/>
            <person name="Cichocki N."/>
            <person name="Veneault-Fourrey C."/>
            <person name="LaButti K."/>
            <person name="Lindquist E.A."/>
            <person name="Lipzen A."/>
            <person name="Lundell T."/>
            <person name="Morin E."/>
            <person name="Murat C."/>
            <person name="Sun H."/>
            <person name="Tunlid A."/>
            <person name="Henrissat B."/>
            <person name="Grigoriev I.V."/>
            <person name="Hibbett D.S."/>
            <person name="Martin F."/>
            <person name="Nordberg H.P."/>
            <person name="Cantor M.N."/>
            <person name="Hua S.X."/>
        </authorList>
    </citation>
    <scope>NUCLEOTIDE SEQUENCE [LARGE SCALE GENOMIC DNA]</scope>
    <source>
        <strain evidence="12 13">MUT 4182</strain>
    </source>
</reference>
<evidence type="ECO:0000259" key="10">
    <source>
        <dbReference type="PROSITE" id="PS50158"/>
    </source>
</evidence>
<dbReference type="GO" id="GO:0003676">
    <property type="term" value="F:nucleic acid binding"/>
    <property type="evidence" value="ECO:0007669"/>
    <property type="project" value="InterPro"/>
</dbReference>
<dbReference type="InterPro" id="IPR025829">
    <property type="entry name" value="Zn_knuckle_CX2CX3GHX4C"/>
</dbReference>
<evidence type="ECO:0000256" key="4">
    <source>
        <dbReference type="ARBA" id="ARBA00022771"/>
    </source>
</evidence>
<dbReference type="PROSITE" id="PS51282">
    <property type="entry name" value="DWNN"/>
    <property type="match status" value="1"/>
</dbReference>
<feature type="domain" description="CCHC-type" evidence="10">
    <location>
        <begin position="215"/>
        <end position="229"/>
    </location>
</feature>
<protein>
    <recommendedName>
        <fullName evidence="14">DWNN-domain-containing protein</fullName>
    </recommendedName>
</protein>
<keyword evidence="13" id="KW-1185">Reference proteome</keyword>
<feature type="domain" description="RING-type" evidence="9">
    <location>
        <begin position="314"/>
        <end position="354"/>
    </location>
</feature>
<feature type="compositionally biased region" description="Basic and acidic residues" evidence="8">
    <location>
        <begin position="592"/>
        <end position="610"/>
    </location>
</feature>
<dbReference type="InterPro" id="IPR013083">
    <property type="entry name" value="Znf_RING/FYVE/PHD"/>
</dbReference>
<proteinExistence type="predicted"/>
<dbReference type="SUPFAM" id="SSF57850">
    <property type="entry name" value="RING/U-box"/>
    <property type="match status" value="1"/>
</dbReference>
<name>A0A0C3QIQ2_9AGAM</name>
<keyword evidence="5" id="KW-0862">Zinc</keyword>
<dbReference type="PANTHER" id="PTHR15439">
    <property type="entry name" value="RETINOBLASTOMA-BINDING PROTEIN 6"/>
    <property type="match status" value="1"/>
</dbReference>
<feature type="compositionally biased region" description="Low complexity" evidence="8">
    <location>
        <begin position="548"/>
        <end position="558"/>
    </location>
</feature>
<feature type="compositionally biased region" description="Polar residues" evidence="8">
    <location>
        <begin position="561"/>
        <end position="578"/>
    </location>
</feature>
<sequence length="610" mass="67362">MSSSVYYKFKSQRQESRVTFDGTGISVFDLKKEVILQNNLKATDIDLLLFDKDEQEYRDDSFIIPRSTSVIAKRMPASRPGKGRAAIYVANLGASDPQSNPQSRAGSSGPASNPATGTGRFGGMSRRFDGKDPKAHSYQAAVTPQPAVQPVPAPASAGADEAAQIAAMFAETSEQWEQTQAQMAHNRTHHAGGASGFNPPPRQPDNRPLPPGYICHRCNKKGHWIQDCPTNDDREYDNRPRVKRTTGIPRSFLKSVEVTNDGPIAKGVMVTPEGGFVVAEPDSAAWERQQKAKLKGLTEAEVRDRTPRDPSLACPQCDKLLRDAVKTPCCQKDYCEECIHTHLLEGSFECPNCKSKIPSLDKLRIDSEIRAKVREYVRNTVEESRRAAEQSVEVISHVQEVCGSTVSIPGPISTFVHCHHSPNAQAKPDLDLKDKDDEVIDQQPGNDNGGDQGGFIDPSVVVTQLQAQLAQLMIMQSNPTLPVASRISVNQQIQQLTMQLKQAEAVRDMLQMGMNGMGGPMMGGMDMMGMGMQQPGMGMGMGNPGFMGQQQQPWQKPQYNPGWQNHFSMQQPPNNQSAYERLPVNNRRNKRERPEDFGEGGSDSKRQYWE</sequence>
<dbReference type="Pfam" id="PF13696">
    <property type="entry name" value="zf-CCHC_2"/>
    <property type="match status" value="1"/>
</dbReference>
<dbReference type="PROSITE" id="PS50089">
    <property type="entry name" value="ZF_RING_2"/>
    <property type="match status" value="1"/>
</dbReference>
<comment type="subcellular location">
    <subcellularLocation>
        <location evidence="1">Nucleus</location>
    </subcellularLocation>
</comment>
<dbReference type="HOGENOM" id="CLU_019105_2_1_1"/>
<evidence type="ECO:0000256" key="8">
    <source>
        <dbReference type="SAM" id="MobiDB-lite"/>
    </source>
</evidence>
<dbReference type="GO" id="GO:0006397">
    <property type="term" value="P:mRNA processing"/>
    <property type="evidence" value="ECO:0007669"/>
    <property type="project" value="UniProtKB-KW"/>
</dbReference>
<evidence type="ECO:0000259" key="9">
    <source>
        <dbReference type="PROSITE" id="PS50089"/>
    </source>
</evidence>
<feature type="region of interest" description="Disordered" evidence="8">
    <location>
        <begin position="93"/>
        <end position="160"/>
    </location>
</feature>
<dbReference type="InterPro" id="IPR033489">
    <property type="entry name" value="RBBP6"/>
</dbReference>
<dbReference type="Proteomes" id="UP000054248">
    <property type="component" value="Unassembled WGS sequence"/>
</dbReference>
<evidence type="ECO:0008006" key="14">
    <source>
        <dbReference type="Google" id="ProtNLM"/>
    </source>
</evidence>
<reference evidence="13" key="2">
    <citation type="submission" date="2015-01" db="EMBL/GenBank/DDBJ databases">
        <title>Evolutionary Origins and Diversification of the Mycorrhizal Mutualists.</title>
        <authorList>
            <consortium name="DOE Joint Genome Institute"/>
            <consortium name="Mycorrhizal Genomics Consortium"/>
            <person name="Kohler A."/>
            <person name="Kuo A."/>
            <person name="Nagy L.G."/>
            <person name="Floudas D."/>
            <person name="Copeland A."/>
            <person name="Barry K.W."/>
            <person name="Cichocki N."/>
            <person name="Veneault-Fourrey C."/>
            <person name="LaButti K."/>
            <person name="Lindquist E.A."/>
            <person name="Lipzen A."/>
            <person name="Lundell T."/>
            <person name="Morin E."/>
            <person name="Murat C."/>
            <person name="Riley R."/>
            <person name="Ohm R."/>
            <person name="Sun H."/>
            <person name="Tunlid A."/>
            <person name="Henrissat B."/>
            <person name="Grigoriev I.V."/>
            <person name="Hibbett D.S."/>
            <person name="Martin F."/>
        </authorList>
    </citation>
    <scope>NUCLEOTIDE SEQUENCE [LARGE SCALE GENOMIC DNA]</scope>
    <source>
        <strain evidence="13">MUT 4182</strain>
    </source>
</reference>
<dbReference type="STRING" id="1051891.A0A0C3QIQ2"/>
<dbReference type="GO" id="GO:0016567">
    <property type="term" value="P:protein ubiquitination"/>
    <property type="evidence" value="ECO:0007669"/>
    <property type="project" value="InterPro"/>
</dbReference>
<keyword evidence="3" id="KW-0479">Metal-binding</keyword>
<feature type="domain" description="DWNN" evidence="11">
    <location>
        <begin position="5"/>
        <end position="76"/>
    </location>
</feature>
<dbReference type="SMART" id="SM00343">
    <property type="entry name" value="ZnF_C2HC"/>
    <property type="match status" value="1"/>
</dbReference>
<keyword evidence="2" id="KW-0507">mRNA processing</keyword>
<dbReference type="GO" id="GO:0061630">
    <property type="term" value="F:ubiquitin protein ligase activity"/>
    <property type="evidence" value="ECO:0007669"/>
    <property type="project" value="InterPro"/>
</dbReference>
<evidence type="ECO:0000256" key="3">
    <source>
        <dbReference type="ARBA" id="ARBA00022723"/>
    </source>
</evidence>
<evidence type="ECO:0000313" key="12">
    <source>
        <dbReference type="EMBL" id="KIO25874.1"/>
    </source>
</evidence>
<keyword evidence="4 7" id="KW-0863">Zinc-finger</keyword>
<keyword evidence="6" id="KW-0539">Nucleus</keyword>
<evidence type="ECO:0000256" key="7">
    <source>
        <dbReference type="PROSITE-ProRule" id="PRU00047"/>
    </source>
</evidence>
<feature type="compositionally biased region" description="Polar residues" evidence="8">
    <location>
        <begin position="96"/>
        <end position="116"/>
    </location>
</feature>
<evidence type="ECO:0000256" key="6">
    <source>
        <dbReference type="ARBA" id="ARBA00023242"/>
    </source>
</evidence>
<dbReference type="InterPro" id="IPR001841">
    <property type="entry name" value="Znf_RING"/>
</dbReference>
<dbReference type="GO" id="GO:0006511">
    <property type="term" value="P:ubiquitin-dependent protein catabolic process"/>
    <property type="evidence" value="ECO:0007669"/>
    <property type="project" value="TreeGrafter"/>
</dbReference>
<dbReference type="EMBL" id="KN823034">
    <property type="protein sequence ID" value="KIO25874.1"/>
    <property type="molecule type" value="Genomic_DNA"/>
</dbReference>
<gene>
    <name evidence="12" type="ORF">M407DRAFT_236448</name>
</gene>
<dbReference type="CDD" id="cd16620">
    <property type="entry name" value="vRING-HC-C4C4_RBBP6"/>
    <property type="match status" value="1"/>
</dbReference>
<feature type="region of interest" description="Disordered" evidence="8">
    <location>
        <begin position="548"/>
        <end position="610"/>
    </location>
</feature>
<evidence type="ECO:0000313" key="13">
    <source>
        <dbReference type="Proteomes" id="UP000054248"/>
    </source>
</evidence>
<dbReference type="Gene3D" id="3.10.20.90">
    <property type="entry name" value="Phosphatidylinositol 3-kinase Catalytic Subunit, Chain A, domain 1"/>
    <property type="match status" value="1"/>
</dbReference>
<dbReference type="OrthoDB" id="106784at2759"/>